<feature type="region of interest" description="Disordered" evidence="1">
    <location>
        <begin position="1"/>
        <end position="36"/>
    </location>
</feature>
<keyword evidence="3" id="KW-0378">Hydrolase</keyword>
<dbReference type="PANTHER" id="PTHR15032">
    <property type="entry name" value="N-ACYL-PHOSPHATIDYLETHANOLAMINE-HYDROLYZING PHOSPHOLIPASE D"/>
    <property type="match status" value="1"/>
</dbReference>
<keyword evidence="4" id="KW-1185">Reference proteome</keyword>
<feature type="non-terminal residue" evidence="3">
    <location>
        <position position="1"/>
    </location>
</feature>
<dbReference type="eggNOG" id="KOG3798">
    <property type="taxonomic scope" value="Eukaryota"/>
</dbReference>
<evidence type="ECO:0000313" key="4">
    <source>
        <dbReference type="Proteomes" id="UP000016931"/>
    </source>
</evidence>
<reference evidence="3 4" key="1">
    <citation type="journal article" date="2012" name="PLoS Pathog.">
        <title>Diverse lifestyles and strategies of plant pathogenesis encoded in the genomes of eighteen Dothideomycetes fungi.</title>
        <authorList>
            <person name="Ohm R.A."/>
            <person name="Feau N."/>
            <person name="Henrissat B."/>
            <person name="Schoch C.L."/>
            <person name="Horwitz B.A."/>
            <person name="Barry K.W."/>
            <person name="Condon B.J."/>
            <person name="Copeland A.C."/>
            <person name="Dhillon B."/>
            <person name="Glaser F."/>
            <person name="Hesse C.N."/>
            <person name="Kosti I."/>
            <person name="LaButti K."/>
            <person name="Lindquist E.A."/>
            <person name="Lucas S."/>
            <person name="Salamov A.A."/>
            <person name="Bradshaw R.E."/>
            <person name="Ciuffetti L."/>
            <person name="Hamelin R.C."/>
            <person name="Kema G.H.J."/>
            <person name="Lawrence C."/>
            <person name="Scott J.A."/>
            <person name="Spatafora J.W."/>
            <person name="Turgeon B.G."/>
            <person name="de Wit P.J.G.M."/>
            <person name="Zhong S."/>
            <person name="Goodwin S.B."/>
            <person name="Grigoriev I.V."/>
        </authorList>
    </citation>
    <scope>NUCLEOTIDE SEQUENCE [LARGE SCALE GENOMIC DNA]</scope>
    <source>
        <strain evidence="3 4">SO2202</strain>
    </source>
</reference>
<dbReference type="Pfam" id="PF12706">
    <property type="entry name" value="Lactamase_B_2"/>
    <property type="match status" value="2"/>
</dbReference>
<feature type="domain" description="Metallo-beta-lactamase" evidence="2">
    <location>
        <begin position="131"/>
        <end position="307"/>
    </location>
</feature>
<dbReference type="GO" id="GO:0070291">
    <property type="term" value="P:N-acylethanolamine metabolic process"/>
    <property type="evidence" value="ECO:0007669"/>
    <property type="project" value="TreeGrafter"/>
</dbReference>
<evidence type="ECO:0000259" key="2">
    <source>
        <dbReference type="Pfam" id="PF12706"/>
    </source>
</evidence>
<dbReference type="AlphaFoldDB" id="M3D2W8"/>
<dbReference type="PANTHER" id="PTHR15032:SF4">
    <property type="entry name" value="N-ACYL-PHOSPHATIDYLETHANOLAMINE-HYDROLYZING PHOSPHOLIPASE D"/>
    <property type="match status" value="1"/>
</dbReference>
<dbReference type="Gene3D" id="3.60.15.10">
    <property type="entry name" value="Ribonuclease Z/Hydroxyacylglutathione hydrolase-like"/>
    <property type="match status" value="1"/>
</dbReference>
<evidence type="ECO:0000313" key="3">
    <source>
        <dbReference type="EMBL" id="EMF11487.1"/>
    </source>
</evidence>
<dbReference type="GO" id="GO:0070292">
    <property type="term" value="P:N-acylphosphatidylethanolamine metabolic process"/>
    <property type="evidence" value="ECO:0007669"/>
    <property type="project" value="TreeGrafter"/>
</dbReference>
<dbReference type="OMA" id="RMAPMHW"/>
<sequence length="430" mass="48264">MPPPPPRTISISQPPHPSPQPPTAHLKAHHNPQGKGFINPWPSWRDMNMWEIFKWGVLGRLTGERKFVETSPADPGGLLNVLKPGSGGDERVKKGMISSRAGGGGGGKGKNLRTTWLGHASFYVEFPGGLRVLFDPVFTPRCSPLSFLGPKRYTPPACGVRDLPRVDVVVISHCHYDHLSYPTLVEIRERWKGDVVFCVPLGVREWFVKNGFEEARVLELDWWEERDVEISLGVERDYVDENVDNVTAATAAEEEREQQHKISATISCLPSQHMAARTPFDKAQTLWSSWSITSGNKKVWFAGDTGYRSIPKPSSPLTPTSEAQKFSHLPHCPAFHEIGSYRGPFDLGLIPIGAYSPRWIMSPMHANPFDAVEIFVETKCRRALGMHWGTWVLTDEEVMEPPRLLREAIQWKGLEEGVFEVCGIGEEREF</sequence>
<evidence type="ECO:0000256" key="1">
    <source>
        <dbReference type="SAM" id="MobiDB-lite"/>
    </source>
</evidence>
<dbReference type="Proteomes" id="UP000016931">
    <property type="component" value="Unassembled WGS sequence"/>
</dbReference>
<dbReference type="HOGENOM" id="CLU_020884_2_0_1"/>
<protein>
    <submittedName>
        <fullName evidence="3">Metallo-hydrolase/oxidoreductase</fullName>
    </submittedName>
</protein>
<name>M3D2W8_SPHMS</name>
<dbReference type="EMBL" id="KB456266">
    <property type="protein sequence ID" value="EMF11487.1"/>
    <property type="molecule type" value="Genomic_DNA"/>
</dbReference>
<dbReference type="OrthoDB" id="332863at2759"/>
<dbReference type="GeneID" id="27903290"/>
<dbReference type="GO" id="GO:0070290">
    <property type="term" value="F:N-acylphosphatidylethanolamine-specific phospholipase D activity"/>
    <property type="evidence" value="ECO:0007669"/>
    <property type="project" value="TreeGrafter"/>
</dbReference>
<proteinExistence type="predicted"/>
<dbReference type="InterPro" id="IPR036866">
    <property type="entry name" value="RibonucZ/Hydroxyglut_hydro"/>
</dbReference>
<gene>
    <name evidence="3" type="ORF">SEPMUDRAFT_150404</name>
</gene>
<dbReference type="RefSeq" id="XP_016759608.1">
    <property type="nucleotide sequence ID" value="XM_016906153.1"/>
</dbReference>
<dbReference type="InterPro" id="IPR001279">
    <property type="entry name" value="Metallo-B-lactamas"/>
</dbReference>
<feature type="domain" description="Metallo-beta-lactamase" evidence="2">
    <location>
        <begin position="323"/>
        <end position="388"/>
    </location>
</feature>
<organism evidence="3 4">
    <name type="scientific">Sphaerulina musiva (strain SO2202)</name>
    <name type="common">Poplar stem canker fungus</name>
    <name type="synonym">Septoria musiva</name>
    <dbReference type="NCBI Taxonomy" id="692275"/>
    <lineage>
        <taxon>Eukaryota</taxon>
        <taxon>Fungi</taxon>
        <taxon>Dikarya</taxon>
        <taxon>Ascomycota</taxon>
        <taxon>Pezizomycotina</taxon>
        <taxon>Dothideomycetes</taxon>
        <taxon>Dothideomycetidae</taxon>
        <taxon>Mycosphaerellales</taxon>
        <taxon>Mycosphaerellaceae</taxon>
        <taxon>Sphaerulina</taxon>
    </lineage>
</organism>
<accession>M3D2W8</accession>
<dbReference type="SUPFAM" id="SSF56281">
    <property type="entry name" value="Metallo-hydrolase/oxidoreductase"/>
    <property type="match status" value="1"/>
</dbReference>
<dbReference type="GO" id="GO:0005737">
    <property type="term" value="C:cytoplasm"/>
    <property type="evidence" value="ECO:0007669"/>
    <property type="project" value="TreeGrafter"/>
</dbReference>
<dbReference type="STRING" id="692275.M3D2W8"/>